<feature type="domain" description="Fido" evidence="1">
    <location>
        <begin position="100"/>
        <end position="237"/>
    </location>
</feature>
<proteinExistence type="predicted"/>
<evidence type="ECO:0000313" key="2">
    <source>
        <dbReference type="EMBL" id="MDO8106529.1"/>
    </source>
</evidence>
<protein>
    <submittedName>
        <fullName evidence="2">Cell filamentation protein Fic</fullName>
    </submittedName>
</protein>
<sequence>MRRTPQDDVVASVRDACTRLRWHPALRRGWDVARVEADVRAASAGAALDGARVPPARVRELASGASPQGPDEAVARAGLRVRAAVTRGWSGPTAPLPKVPLGQLVVSLHVAAGGDGRLRVADQPGDLRGLGEAPVGPRLGGALVELADLVGGSAGTSGLETAAAALAQLSLLRPFRDHNAVVARAVFRWVTITSGLDPSGLAMPEVAWAQDPQGFLGTLAGASTAAGWRPWVQRCADALLGGAQAAHVVADDVAAGRLT</sequence>
<evidence type="ECO:0000259" key="1">
    <source>
        <dbReference type="PROSITE" id="PS51459"/>
    </source>
</evidence>
<keyword evidence="3" id="KW-1185">Reference proteome</keyword>
<dbReference type="RefSeq" id="WP_304600181.1">
    <property type="nucleotide sequence ID" value="NZ_JAUQYO010000001.1"/>
</dbReference>
<dbReference type="PROSITE" id="PS51459">
    <property type="entry name" value="FIDO"/>
    <property type="match status" value="1"/>
</dbReference>
<organism evidence="2 3">
    <name type="scientific">Actinotalea lenta</name>
    <dbReference type="NCBI Taxonomy" id="3064654"/>
    <lineage>
        <taxon>Bacteria</taxon>
        <taxon>Bacillati</taxon>
        <taxon>Actinomycetota</taxon>
        <taxon>Actinomycetes</taxon>
        <taxon>Micrococcales</taxon>
        <taxon>Cellulomonadaceae</taxon>
        <taxon>Actinotalea</taxon>
    </lineage>
</organism>
<dbReference type="Proteomes" id="UP001232536">
    <property type="component" value="Unassembled WGS sequence"/>
</dbReference>
<dbReference type="InterPro" id="IPR036597">
    <property type="entry name" value="Fido-like_dom_sf"/>
</dbReference>
<accession>A0ABT9D6S2</accession>
<dbReference type="Gene3D" id="1.10.3290.10">
    <property type="entry name" value="Fido-like domain"/>
    <property type="match status" value="1"/>
</dbReference>
<reference evidence="2 3" key="1">
    <citation type="submission" date="2023-07" db="EMBL/GenBank/DDBJ databases">
        <title>Description of novel actinomycetes strains, isolated from tidal flat sediment.</title>
        <authorList>
            <person name="Lu C."/>
        </authorList>
    </citation>
    <scope>NUCLEOTIDE SEQUENCE [LARGE SCALE GENOMIC DNA]</scope>
    <source>
        <strain evidence="2 3">SYSU T00b441</strain>
    </source>
</reference>
<gene>
    <name evidence="2" type="ORF">Q6348_04885</name>
</gene>
<dbReference type="EMBL" id="JAUQYP010000001">
    <property type="protein sequence ID" value="MDO8106529.1"/>
    <property type="molecule type" value="Genomic_DNA"/>
</dbReference>
<dbReference type="InterPro" id="IPR003812">
    <property type="entry name" value="Fido"/>
</dbReference>
<name>A0ABT9D6S2_9CELL</name>
<evidence type="ECO:0000313" key="3">
    <source>
        <dbReference type="Proteomes" id="UP001232536"/>
    </source>
</evidence>
<comment type="caution">
    <text evidence="2">The sequence shown here is derived from an EMBL/GenBank/DDBJ whole genome shotgun (WGS) entry which is preliminary data.</text>
</comment>